<feature type="domain" description="Methyltransferase" evidence="2">
    <location>
        <begin position="43"/>
        <end position="137"/>
    </location>
</feature>
<dbReference type="Pfam" id="PF13649">
    <property type="entry name" value="Methyltransf_25"/>
    <property type="match status" value="1"/>
</dbReference>
<dbReference type="InterPro" id="IPR029063">
    <property type="entry name" value="SAM-dependent_MTases_sf"/>
</dbReference>
<dbReference type="STRING" id="1533.SAMN05443638_10575"/>
<accession>A0A1M4UKU9</accession>
<evidence type="ECO:0000313" key="3">
    <source>
        <dbReference type="EMBL" id="SHE57304.1"/>
    </source>
</evidence>
<dbReference type="AlphaFoldDB" id="A0A1M4UKU9"/>
<dbReference type="RefSeq" id="WP_072893635.1">
    <property type="nucleotide sequence ID" value="NZ_FQVM01000005.1"/>
</dbReference>
<proteinExistence type="predicted"/>
<evidence type="ECO:0000313" key="4">
    <source>
        <dbReference type="Proteomes" id="UP000184035"/>
    </source>
</evidence>
<dbReference type="SUPFAM" id="SSF53335">
    <property type="entry name" value="S-adenosyl-L-methionine-dependent methyltransferases"/>
    <property type="match status" value="1"/>
</dbReference>
<dbReference type="Gene3D" id="3.40.50.150">
    <property type="entry name" value="Vaccinia Virus protein VP39"/>
    <property type="match status" value="1"/>
</dbReference>
<gene>
    <name evidence="3" type="ORF">SAMN05443638_10575</name>
</gene>
<dbReference type="InterPro" id="IPR041698">
    <property type="entry name" value="Methyltransf_25"/>
</dbReference>
<evidence type="ECO:0000256" key="1">
    <source>
        <dbReference type="ARBA" id="ARBA00022679"/>
    </source>
</evidence>
<keyword evidence="1 3" id="KW-0808">Transferase</keyword>
<keyword evidence="4" id="KW-1185">Reference proteome</keyword>
<dbReference type="GO" id="GO:0008168">
    <property type="term" value="F:methyltransferase activity"/>
    <property type="evidence" value="ECO:0007669"/>
    <property type="project" value="UniProtKB-KW"/>
</dbReference>
<dbReference type="CDD" id="cd02440">
    <property type="entry name" value="AdoMet_MTases"/>
    <property type="match status" value="1"/>
</dbReference>
<dbReference type="PANTHER" id="PTHR43861">
    <property type="entry name" value="TRANS-ACONITATE 2-METHYLTRANSFERASE-RELATED"/>
    <property type="match status" value="1"/>
</dbReference>
<name>A0A1M4UKU9_9CLOT</name>
<dbReference type="Proteomes" id="UP000184035">
    <property type="component" value="Unassembled WGS sequence"/>
</dbReference>
<dbReference type="EMBL" id="FQVM01000005">
    <property type="protein sequence ID" value="SHE57304.1"/>
    <property type="molecule type" value="Genomic_DNA"/>
</dbReference>
<protein>
    <submittedName>
        <fullName evidence="3">Methyltransferase domain-containing protein</fullName>
    </submittedName>
</protein>
<organism evidence="3 4">
    <name type="scientific">Clostridium fallax</name>
    <dbReference type="NCBI Taxonomy" id="1533"/>
    <lineage>
        <taxon>Bacteria</taxon>
        <taxon>Bacillati</taxon>
        <taxon>Bacillota</taxon>
        <taxon>Clostridia</taxon>
        <taxon>Eubacteriales</taxon>
        <taxon>Clostridiaceae</taxon>
        <taxon>Clostridium</taxon>
    </lineage>
</organism>
<keyword evidence="3" id="KW-0489">Methyltransferase</keyword>
<evidence type="ECO:0000259" key="2">
    <source>
        <dbReference type="Pfam" id="PF13649"/>
    </source>
</evidence>
<dbReference type="GO" id="GO:0032259">
    <property type="term" value="P:methylation"/>
    <property type="evidence" value="ECO:0007669"/>
    <property type="project" value="UniProtKB-KW"/>
</dbReference>
<reference evidence="3 4" key="1">
    <citation type="submission" date="2016-11" db="EMBL/GenBank/DDBJ databases">
        <authorList>
            <person name="Jaros S."/>
            <person name="Januszkiewicz K."/>
            <person name="Wedrychowicz H."/>
        </authorList>
    </citation>
    <scope>NUCLEOTIDE SEQUENCE [LARGE SCALE GENOMIC DNA]</scope>
    <source>
        <strain evidence="3 4">DSM 2631</strain>
    </source>
</reference>
<sequence length="224" mass="25884">MNEKTKELWESLHKNSRFRPKYPSEVVVRYVFRNFKRNGEEKILDLGCGAGRHVYFMAKENIKVYGVDISSSGIDYTKNVLENNGLEGDLKVGSMDNIPYCDETFDGLINYGVLCYCDIKGASKTASEIYRVMKKGGKVLIVVRTTEDYRYGDGLEIEKNTFIINENDKNKCAFNENGMKMHFFDKDEILNIFSDFSSIKIDKWDETIDNESYKDSNFIIQLVK</sequence>
<dbReference type="OrthoDB" id="9804312at2"/>